<comment type="subcellular location">
    <subcellularLocation>
        <location evidence="1 8">Nucleus</location>
    </subcellularLocation>
</comment>
<feature type="region of interest" description="Disordered" evidence="9">
    <location>
        <begin position="110"/>
        <end position="143"/>
    </location>
</feature>
<keyword evidence="7 8" id="KW-0539">Nucleus</keyword>
<dbReference type="Pfam" id="PF04502">
    <property type="entry name" value="Saf4_Yju2"/>
    <property type="match status" value="1"/>
</dbReference>
<keyword evidence="2" id="KW-0507">mRNA processing</keyword>
<evidence type="ECO:0000313" key="10">
    <source>
        <dbReference type="EMBL" id="KAJ1917033.1"/>
    </source>
</evidence>
<evidence type="ECO:0000256" key="4">
    <source>
        <dbReference type="ARBA" id="ARBA00022728"/>
    </source>
</evidence>
<dbReference type="GO" id="GO:0046872">
    <property type="term" value="F:metal ion binding"/>
    <property type="evidence" value="ECO:0007669"/>
    <property type="project" value="UniProtKB-KW"/>
</dbReference>
<dbReference type="Proteomes" id="UP001150538">
    <property type="component" value="Unassembled WGS sequence"/>
</dbReference>
<name>A0A9W8DMU5_9FUNG</name>
<feature type="binding site" evidence="8">
    <location>
        <position position="46"/>
    </location>
    <ligand>
        <name>Zn(2+)</name>
        <dbReference type="ChEBI" id="CHEBI:29105"/>
    </ligand>
</feature>
<evidence type="ECO:0000256" key="3">
    <source>
        <dbReference type="ARBA" id="ARBA00022723"/>
    </source>
</evidence>
<dbReference type="GO" id="GO:0071006">
    <property type="term" value="C:U2-type catalytic step 1 spliceosome"/>
    <property type="evidence" value="ECO:0007669"/>
    <property type="project" value="UniProtKB-UniRule"/>
</dbReference>
<gene>
    <name evidence="10" type="primary">cwf16</name>
    <name evidence="10" type="ORF">H4219_003442</name>
</gene>
<dbReference type="EMBL" id="JANBPU010000083">
    <property type="protein sequence ID" value="KAJ1917033.1"/>
    <property type="molecule type" value="Genomic_DNA"/>
</dbReference>
<feature type="compositionally biased region" description="Polar residues" evidence="9">
    <location>
        <begin position="286"/>
        <end position="296"/>
    </location>
</feature>
<dbReference type="InterPro" id="IPR007590">
    <property type="entry name" value="Saf4/Yju2"/>
</dbReference>
<keyword evidence="5 8" id="KW-0862">Zinc</keyword>
<feature type="region of interest" description="Disordered" evidence="9">
    <location>
        <begin position="214"/>
        <end position="239"/>
    </location>
</feature>
<evidence type="ECO:0000256" key="7">
    <source>
        <dbReference type="ARBA" id="ARBA00023242"/>
    </source>
</evidence>
<evidence type="ECO:0000256" key="8">
    <source>
        <dbReference type="HAMAP-Rule" id="MF_03226"/>
    </source>
</evidence>
<dbReference type="OrthoDB" id="674963at2759"/>
<evidence type="ECO:0000313" key="11">
    <source>
        <dbReference type="Proteomes" id="UP001150538"/>
    </source>
</evidence>
<feature type="binding site" evidence="8">
    <location>
        <position position="80"/>
    </location>
    <ligand>
        <name>Zn(2+)</name>
        <dbReference type="ChEBI" id="CHEBI:29105"/>
    </ligand>
</feature>
<proteinExistence type="inferred from homology"/>
<keyword evidence="4 8" id="KW-0747">Spliceosome</keyword>
<dbReference type="PANTHER" id="PTHR12111">
    <property type="entry name" value="SPLICING FACTOR YJU2"/>
    <property type="match status" value="1"/>
</dbReference>
<organism evidence="10 11">
    <name type="scientific">Mycoemilia scoparia</name>
    <dbReference type="NCBI Taxonomy" id="417184"/>
    <lineage>
        <taxon>Eukaryota</taxon>
        <taxon>Fungi</taxon>
        <taxon>Fungi incertae sedis</taxon>
        <taxon>Zoopagomycota</taxon>
        <taxon>Kickxellomycotina</taxon>
        <taxon>Kickxellomycetes</taxon>
        <taxon>Kickxellales</taxon>
        <taxon>Kickxellaceae</taxon>
        <taxon>Mycoemilia</taxon>
    </lineage>
</organism>
<keyword evidence="11" id="KW-1185">Reference proteome</keyword>
<comment type="similarity">
    <text evidence="8">Belongs to the CWC16 family. YJU2 subfamily.</text>
</comment>
<dbReference type="HAMAP" id="MF_03226">
    <property type="entry name" value="YJU2"/>
    <property type="match status" value="1"/>
</dbReference>
<feature type="region of interest" description="Disordered" evidence="9">
    <location>
        <begin position="252"/>
        <end position="331"/>
    </location>
</feature>
<evidence type="ECO:0000256" key="6">
    <source>
        <dbReference type="ARBA" id="ARBA00023187"/>
    </source>
</evidence>
<dbReference type="PANTHER" id="PTHR12111:SF1">
    <property type="entry name" value="SPLICING FACTOR YJU2"/>
    <property type="match status" value="1"/>
</dbReference>
<dbReference type="GO" id="GO:0000349">
    <property type="term" value="P:generation of catalytic spliceosome for first transesterification step"/>
    <property type="evidence" value="ECO:0007669"/>
    <property type="project" value="UniProtKB-UniRule"/>
</dbReference>
<feature type="compositionally biased region" description="Basic and acidic residues" evidence="9">
    <location>
        <begin position="270"/>
        <end position="280"/>
    </location>
</feature>
<dbReference type="InterPro" id="IPR043701">
    <property type="entry name" value="Yju2"/>
</dbReference>
<sequence length="331" mass="37975">MAERKVLNKYYPPDFDPSKIPKLKREKNRQQKVRLMSPFSMRCNTCGQWIGKGTKFNARKETVEGEKFYSILIYRFYIRCTRCNAEITFKTDPGNIGYVCEQGAQRNFEPWRDEEEQVEEERKKKEEEEENNPMRALENRTEESRREMEILDALDEIQTKNALQARVDVDSAIEHVAEKRVRLEELKKKAEDEEIERLVKNAFSTVDGERVKRVRKNVDGDSDVDYDNGDDERDEEERLAKVRQKKLFAGSFGKQEGGFGKSPSSSTLGKQKEKFLDIRVKPKATAQPNPTETNTKVKNKSADPPPPETSSGDNNLLGSLVGGYSSGSDSE</sequence>
<evidence type="ECO:0000256" key="1">
    <source>
        <dbReference type="ARBA" id="ARBA00004123"/>
    </source>
</evidence>
<keyword evidence="6" id="KW-0508">mRNA splicing</keyword>
<comment type="caution">
    <text evidence="10">The sequence shown here is derived from an EMBL/GenBank/DDBJ whole genome shotgun (WGS) entry which is preliminary data.</text>
</comment>
<reference evidence="10" key="1">
    <citation type="submission" date="2022-07" db="EMBL/GenBank/DDBJ databases">
        <title>Phylogenomic reconstructions and comparative analyses of Kickxellomycotina fungi.</title>
        <authorList>
            <person name="Reynolds N.K."/>
            <person name="Stajich J.E."/>
            <person name="Barry K."/>
            <person name="Grigoriev I.V."/>
            <person name="Crous P."/>
            <person name="Smith M.E."/>
        </authorList>
    </citation>
    <scope>NUCLEOTIDE SEQUENCE</scope>
    <source>
        <strain evidence="10">NBRC 100468</strain>
    </source>
</reference>
<feature type="compositionally biased region" description="Acidic residues" evidence="9">
    <location>
        <begin position="220"/>
        <end position="237"/>
    </location>
</feature>
<evidence type="ECO:0000256" key="9">
    <source>
        <dbReference type="SAM" id="MobiDB-lite"/>
    </source>
</evidence>
<protein>
    <recommendedName>
        <fullName evidence="8">Splicing factor YJU2</fullName>
    </recommendedName>
</protein>
<feature type="binding site" evidence="8">
    <location>
        <position position="43"/>
    </location>
    <ligand>
        <name>Zn(2+)</name>
        <dbReference type="ChEBI" id="CHEBI:29105"/>
    </ligand>
</feature>
<accession>A0A9W8DMU5</accession>
<evidence type="ECO:0000256" key="5">
    <source>
        <dbReference type="ARBA" id="ARBA00022833"/>
    </source>
</evidence>
<evidence type="ECO:0000256" key="2">
    <source>
        <dbReference type="ARBA" id="ARBA00022664"/>
    </source>
</evidence>
<comment type="subunit">
    <text evidence="8">Component of the spliceosome. Present in the activated B complex, the catalytically activated B* complex which catalyzes the branching, the catalytic step 1 C complex catalyzing the exon ligation, and the postcatalytic P complex containing the ligated exons (mRNA) and the excised lariat intron.</text>
</comment>
<feature type="binding site" evidence="8">
    <location>
        <position position="83"/>
    </location>
    <ligand>
        <name>Zn(2+)</name>
        <dbReference type="ChEBI" id="CHEBI:29105"/>
    </ligand>
</feature>
<comment type="function">
    <text evidence="8">Part of the spliceosome which catalyzes two sequential transesterification reactions, first the excision of the non-coding intron from pre-mRNA and then the ligation of the coding exons to form the mature mRNA. Plays a role in stabilizing the structure of the spliceosome catalytic core and docking of the branch helix into the active site, producing 5'-exon and lariat intron-3'-intermediates.</text>
</comment>
<keyword evidence="3 8" id="KW-0479">Metal-binding</keyword>
<dbReference type="AlphaFoldDB" id="A0A9W8DMU5"/>